<evidence type="ECO:0000256" key="1">
    <source>
        <dbReference type="ARBA" id="ARBA00023002"/>
    </source>
</evidence>
<organism evidence="3 4">
    <name type="scientific">Chitinophaga parva</name>
    <dbReference type="NCBI Taxonomy" id="2169414"/>
    <lineage>
        <taxon>Bacteria</taxon>
        <taxon>Pseudomonadati</taxon>
        <taxon>Bacteroidota</taxon>
        <taxon>Chitinophagia</taxon>
        <taxon>Chitinophagales</taxon>
        <taxon>Chitinophagaceae</taxon>
        <taxon>Chitinophaga</taxon>
    </lineage>
</organism>
<evidence type="ECO:0000313" key="4">
    <source>
        <dbReference type="Proteomes" id="UP000244450"/>
    </source>
</evidence>
<feature type="domain" description="Acyl-CoA dehydrogenase C-terminal" evidence="2">
    <location>
        <begin position="222"/>
        <end position="348"/>
    </location>
</feature>
<dbReference type="OrthoDB" id="1170793at2"/>
<dbReference type="InterPro" id="IPR013107">
    <property type="entry name" value="Acyl-CoA_DH_C"/>
</dbReference>
<dbReference type="GO" id="GO:0050660">
    <property type="term" value="F:flavin adenine dinucleotide binding"/>
    <property type="evidence" value="ECO:0007669"/>
    <property type="project" value="InterPro"/>
</dbReference>
<evidence type="ECO:0000313" key="3">
    <source>
        <dbReference type="EMBL" id="PUZ28886.1"/>
    </source>
</evidence>
<dbReference type="Proteomes" id="UP000244450">
    <property type="component" value="Unassembled WGS sequence"/>
</dbReference>
<keyword evidence="1" id="KW-0560">Oxidoreductase</keyword>
<protein>
    <submittedName>
        <fullName evidence="3">Acyl-CoA dehydrogenase</fullName>
    </submittedName>
</protein>
<dbReference type="Pfam" id="PF08028">
    <property type="entry name" value="Acyl-CoA_dh_2"/>
    <property type="match status" value="1"/>
</dbReference>
<accession>A0A2T7BMK2</accession>
<dbReference type="InterPro" id="IPR037069">
    <property type="entry name" value="AcylCoA_DH/ox_N_sf"/>
</dbReference>
<dbReference type="Gene3D" id="1.10.540.10">
    <property type="entry name" value="Acyl-CoA dehydrogenase/oxidase, N-terminal domain"/>
    <property type="match status" value="1"/>
</dbReference>
<dbReference type="RefSeq" id="WP_108685526.1">
    <property type="nucleotide sequence ID" value="NZ_QCYK01000001.1"/>
</dbReference>
<dbReference type="SUPFAM" id="SSF56645">
    <property type="entry name" value="Acyl-CoA dehydrogenase NM domain-like"/>
    <property type="match status" value="1"/>
</dbReference>
<dbReference type="PANTHER" id="PTHR43884">
    <property type="entry name" value="ACYL-COA DEHYDROGENASE"/>
    <property type="match status" value="1"/>
</dbReference>
<dbReference type="SUPFAM" id="SSF47203">
    <property type="entry name" value="Acyl-CoA dehydrogenase C-terminal domain-like"/>
    <property type="match status" value="1"/>
</dbReference>
<name>A0A2T7BMK2_9BACT</name>
<keyword evidence="4" id="KW-1185">Reference proteome</keyword>
<dbReference type="PANTHER" id="PTHR43884:SF12">
    <property type="entry name" value="ISOVALERYL-COA DEHYDROGENASE, MITOCHONDRIAL-RELATED"/>
    <property type="match status" value="1"/>
</dbReference>
<gene>
    <name evidence="3" type="ORF">DCC81_05245</name>
</gene>
<sequence length="352" mass="38351">MTHPSGLLPATFIDTIRTHAAAAEALRQLHPAQLDLLYQQQWLKAAVPAAYGGLEYSLPQLVALEEAMGWADGSMGWVFTLCAGAGWFGGFMDPAFAMEIFADPQVCLAGSGAITGTAIRENNGYRVQGSWQYASGVKHATVFTANCQLAGTEEVLTFAFLRSEVTLQPTWHTMGMVATGSDSFAVDDVWTPESRLFKIDAGAARISSPLYHFPFLQLAEATLAANIAGMAIHFLDVAAEHLQAKARATRVQHQLMQQVRHQATTLLDQERQALHHSVAAAWEACVAARIVPEALRTAISRHSRSLARVALHQVDMVYPYCGMAAANPETEINRVWRDLHTASQHALLTFDA</sequence>
<dbReference type="PIRSF" id="PIRSF016578">
    <property type="entry name" value="HsaA"/>
    <property type="match status" value="1"/>
</dbReference>
<dbReference type="InterPro" id="IPR036250">
    <property type="entry name" value="AcylCo_DH-like_C"/>
</dbReference>
<dbReference type="GO" id="GO:0008470">
    <property type="term" value="F:3-methylbutanoyl-CoA dehydrogenase activity"/>
    <property type="evidence" value="ECO:0007669"/>
    <property type="project" value="TreeGrafter"/>
</dbReference>
<dbReference type="GO" id="GO:0006552">
    <property type="term" value="P:L-leucine catabolic process"/>
    <property type="evidence" value="ECO:0007669"/>
    <property type="project" value="TreeGrafter"/>
</dbReference>
<dbReference type="EMBL" id="QCYK01000001">
    <property type="protein sequence ID" value="PUZ28886.1"/>
    <property type="molecule type" value="Genomic_DNA"/>
</dbReference>
<proteinExistence type="predicted"/>
<evidence type="ECO:0000259" key="2">
    <source>
        <dbReference type="Pfam" id="PF08028"/>
    </source>
</evidence>
<dbReference type="Gene3D" id="2.40.110.10">
    <property type="entry name" value="Butyryl-CoA Dehydrogenase, subunit A, domain 2"/>
    <property type="match status" value="1"/>
</dbReference>
<comment type="caution">
    <text evidence="3">The sequence shown here is derived from an EMBL/GenBank/DDBJ whole genome shotgun (WGS) entry which is preliminary data.</text>
</comment>
<reference evidence="3 4" key="1">
    <citation type="submission" date="2018-04" db="EMBL/GenBank/DDBJ databases">
        <title>Chitinophaga fuyangensis sp. nov., isolated from soil in a chemical factory.</title>
        <authorList>
            <person name="Chen K."/>
        </authorList>
    </citation>
    <scope>NUCLEOTIDE SEQUENCE [LARGE SCALE GENOMIC DNA]</scope>
    <source>
        <strain evidence="3 4">LY-1</strain>
    </source>
</reference>
<dbReference type="Gene3D" id="1.20.140.10">
    <property type="entry name" value="Butyryl-CoA Dehydrogenase, subunit A, domain 3"/>
    <property type="match status" value="1"/>
</dbReference>
<dbReference type="AlphaFoldDB" id="A0A2T7BMK2"/>
<dbReference type="InterPro" id="IPR046373">
    <property type="entry name" value="Acyl-CoA_Oxase/DH_mid-dom_sf"/>
</dbReference>
<dbReference type="InterPro" id="IPR009100">
    <property type="entry name" value="AcylCoA_DH/oxidase_NM_dom_sf"/>
</dbReference>